<name>A0ABN8NA89_9CNID</name>
<dbReference type="Proteomes" id="UP001159427">
    <property type="component" value="Unassembled WGS sequence"/>
</dbReference>
<evidence type="ECO:0000256" key="1">
    <source>
        <dbReference type="SAM" id="MobiDB-lite"/>
    </source>
</evidence>
<evidence type="ECO:0000313" key="2">
    <source>
        <dbReference type="EMBL" id="CAH3044993.1"/>
    </source>
</evidence>
<reference evidence="2 3" key="1">
    <citation type="submission" date="2022-05" db="EMBL/GenBank/DDBJ databases">
        <authorList>
            <consortium name="Genoscope - CEA"/>
            <person name="William W."/>
        </authorList>
    </citation>
    <scope>NUCLEOTIDE SEQUENCE [LARGE SCALE GENOMIC DNA]</scope>
</reference>
<keyword evidence="3" id="KW-1185">Reference proteome</keyword>
<feature type="region of interest" description="Disordered" evidence="1">
    <location>
        <begin position="154"/>
        <end position="195"/>
    </location>
</feature>
<comment type="caution">
    <text evidence="2">The sequence shown here is derived from an EMBL/GenBank/DDBJ whole genome shotgun (WGS) entry which is preliminary data.</text>
</comment>
<feature type="region of interest" description="Disordered" evidence="1">
    <location>
        <begin position="261"/>
        <end position="295"/>
    </location>
</feature>
<dbReference type="EMBL" id="CALNXI010000764">
    <property type="protein sequence ID" value="CAH3044993.1"/>
    <property type="molecule type" value="Genomic_DNA"/>
</dbReference>
<evidence type="ECO:0000313" key="3">
    <source>
        <dbReference type="Proteomes" id="UP001159427"/>
    </source>
</evidence>
<proteinExistence type="predicted"/>
<protein>
    <submittedName>
        <fullName evidence="2">Uncharacterized protein</fullName>
    </submittedName>
</protein>
<feature type="compositionally biased region" description="Basic and acidic residues" evidence="1">
    <location>
        <begin position="273"/>
        <end position="291"/>
    </location>
</feature>
<gene>
    <name evidence="2" type="ORF">PEVE_00040961</name>
</gene>
<sequence>MAVSNRREITTKNLGDRKEGIFPLIPHVAPIWPLDKRIEKVRARKASFWRRVRNKLIVLNFLQSLSPTMKDLFLQITNEEEQASNIVTLTRNFEEEQRKKFQRLYEIQIDAFFKAENKKSEWDKLRDREWRTTTLPDVNSTRISMLLTRKSEKLAETNGAAGKTRCQSDRLTEDASNSKDPKQRKHKAQSFRTLKERLSFQERNEEIYSPGIGQNSKRAEGPIHDPRFQRLLKALIPPSNQVQNGFTKITNTNHGKVSRENENTLSASLGRKSPNEKWRETRVVKSSDKNVPKPVRTRNKFARPVGGLWPDEINALIKVAKSH</sequence>
<organism evidence="2 3">
    <name type="scientific">Porites evermanni</name>
    <dbReference type="NCBI Taxonomy" id="104178"/>
    <lineage>
        <taxon>Eukaryota</taxon>
        <taxon>Metazoa</taxon>
        <taxon>Cnidaria</taxon>
        <taxon>Anthozoa</taxon>
        <taxon>Hexacorallia</taxon>
        <taxon>Scleractinia</taxon>
        <taxon>Fungiina</taxon>
        <taxon>Poritidae</taxon>
        <taxon>Porites</taxon>
    </lineage>
</organism>
<feature type="compositionally biased region" description="Basic and acidic residues" evidence="1">
    <location>
        <begin position="166"/>
        <end position="181"/>
    </location>
</feature>
<accession>A0ABN8NA89</accession>